<dbReference type="AlphaFoldDB" id="A0A7K9IDM8"/>
<dbReference type="Pfam" id="PF01352">
    <property type="entry name" value="KRAB"/>
    <property type="match status" value="1"/>
</dbReference>
<dbReference type="PROSITE" id="PS50805">
    <property type="entry name" value="KRAB"/>
    <property type="match status" value="1"/>
</dbReference>
<dbReference type="SMART" id="SM00349">
    <property type="entry name" value="KRAB"/>
    <property type="match status" value="1"/>
</dbReference>
<evidence type="ECO:0000313" key="3">
    <source>
        <dbReference type="Proteomes" id="UP000534107"/>
    </source>
</evidence>
<evidence type="ECO:0000259" key="1">
    <source>
        <dbReference type="PROSITE" id="PS50805"/>
    </source>
</evidence>
<dbReference type="Proteomes" id="UP000534107">
    <property type="component" value="Unassembled WGS sequence"/>
</dbReference>
<name>A0A7K9IDM8_9PICI</name>
<protein>
    <submittedName>
        <fullName evidence="2">ZN316 protein</fullName>
    </submittedName>
</protein>
<feature type="non-terminal residue" evidence="2">
    <location>
        <position position="65"/>
    </location>
</feature>
<dbReference type="SUPFAM" id="SSF109640">
    <property type="entry name" value="KRAB domain (Kruppel-associated box)"/>
    <property type="match status" value="1"/>
</dbReference>
<comment type="caution">
    <text evidence="2">The sequence shown here is derived from an EMBL/GenBank/DDBJ whole genome shotgun (WGS) entry which is preliminary data.</text>
</comment>
<dbReference type="PANTHER" id="PTHR23232">
    <property type="entry name" value="KRAB DOMAIN C2H2 ZINC FINGER"/>
    <property type="match status" value="1"/>
</dbReference>
<feature type="domain" description="KRAB" evidence="1">
    <location>
        <begin position="5"/>
        <end position="65"/>
    </location>
</feature>
<sequence>WQEPVSFEDVAIYLSHAEWVTMTAEQKELYSSVMMDNYQLLMSLGYPGPKPDIIYRIEHGEEPWV</sequence>
<dbReference type="Gene3D" id="6.10.140.140">
    <property type="match status" value="1"/>
</dbReference>
<feature type="non-terminal residue" evidence="2">
    <location>
        <position position="1"/>
    </location>
</feature>
<dbReference type="CDD" id="cd07765">
    <property type="entry name" value="KRAB_A-box"/>
    <property type="match status" value="1"/>
</dbReference>
<dbReference type="InterPro" id="IPR050169">
    <property type="entry name" value="Krueppel_C2H2_ZnF"/>
</dbReference>
<keyword evidence="3" id="KW-1185">Reference proteome</keyword>
<dbReference type="InterPro" id="IPR001909">
    <property type="entry name" value="KRAB"/>
</dbReference>
<proteinExistence type="predicted"/>
<gene>
    <name evidence="2" type="primary">Znf316</name>
    <name evidence="2" type="ORF">BUCCAP_R00007</name>
</gene>
<dbReference type="OrthoDB" id="9892686at2759"/>
<organism evidence="2 3">
    <name type="scientific">Bucco capensis</name>
    <name type="common">collared puffbird</name>
    <dbReference type="NCBI Taxonomy" id="135168"/>
    <lineage>
        <taxon>Eukaryota</taxon>
        <taxon>Metazoa</taxon>
        <taxon>Chordata</taxon>
        <taxon>Craniata</taxon>
        <taxon>Vertebrata</taxon>
        <taxon>Euteleostomi</taxon>
        <taxon>Archelosauria</taxon>
        <taxon>Archosauria</taxon>
        <taxon>Dinosauria</taxon>
        <taxon>Saurischia</taxon>
        <taxon>Theropoda</taxon>
        <taxon>Coelurosauria</taxon>
        <taxon>Aves</taxon>
        <taxon>Neognathae</taxon>
        <taxon>Neoaves</taxon>
        <taxon>Telluraves</taxon>
        <taxon>Coraciimorphae</taxon>
        <taxon>Piciformes</taxon>
        <taxon>Bucconidae</taxon>
        <taxon>Bucco</taxon>
    </lineage>
</organism>
<dbReference type="EMBL" id="VWZO01022819">
    <property type="protein sequence ID" value="NXH23245.1"/>
    <property type="molecule type" value="Genomic_DNA"/>
</dbReference>
<reference evidence="2 3" key="1">
    <citation type="submission" date="2019-09" db="EMBL/GenBank/DDBJ databases">
        <title>Bird 10,000 Genomes (B10K) Project - Family phase.</title>
        <authorList>
            <person name="Zhang G."/>
        </authorList>
    </citation>
    <scope>NUCLEOTIDE SEQUENCE [LARGE SCALE GENOMIC DNA]</scope>
    <source>
        <strain evidence="2">B10K-DU-001-16</strain>
        <tissue evidence="2">Muscle</tissue>
    </source>
</reference>
<accession>A0A7K9IDM8</accession>
<dbReference type="PANTHER" id="PTHR23232:SF163">
    <property type="entry name" value="ZINC FINGER PROTEIN 589"/>
    <property type="match status" value="1"/>
</dbReference>
<dbReference type="InterPro" id="IPR036051">
    <property type="entry name" value="KRAB_dom_sf"/>
</dbReference>
<dbReference type="GO" id="GO:0006355">
    <property type="term" value="P:regulation of DNA-templated transcription"/>
    <property type="evidence" value="ECO:0007669"/>
    <property type="project" value="InterPro"/>
</dbReference>
<evidence type="ECO:0000313" key="2">
    <source>
        <dbReference type="EMBL" id="NXH23245.1"/>
    </source>
</evidence>